<dbReference type="AlphaFoldDB" id="A0A8S3RX72"/>
<organism evidence="1 2">
    <name type="scientific">Mytilus edulis</name>
    <name type="common">Blue mussel</name>
    <dbReference type="NCBI Taxonomy" id="6550"/>
    <lineage>
        <taxon>Eukaryota</taxon>
        <taxon>Metazoa</taxon>
        <taxon>Spiralia</taxon>
        <taxon>Lophotrochozoa</taxon>
        <taxon>Mollusca</taxon>
        <taxon>Bivalvia</taxon>
        <taxon>Autobranchia</taxon>
        <taxon>Pteriomorphia</taxon>
        <taxon>Mytilida</taxon>
        <taxon>Mytiloidea</taxon>
        <taxon>Mytilidae</taxon>
        <taxon>Mytilinae</taxon>
        <taxon>Mytilus</taxon>
    </lineage>
</organism>
<protein>
    <submittedName>
        <fullName evidence="1">Uncharacterized protein</fullName>
    </submittedName>
</protein>
<dbReference type="PANTHER" id="PTHR46761">
    <property type="entry name" value="RAN GTPASE-ACTIVATING PROTEIN 1"/>
    <property type="match status" value="1"/>
</dbReference>
<dbReference type="InterPro" id="IPR045203">
    <property type="entry name" value="RanGAP1/2"/>
</dbReference>
<evidence type="ECO:0000313" key="1">
    <source>
        <dbReference type="EMBL" id="CAG2212905.1"/>
    </source>
</evidence>
<sequence>MSLKMVKSLFQQALDFVGDHQKIFKLNSITALPCHVQEKFLQYLSAHDLYILSEQHPHNLNALILDEIWNLHVQRRWSRAQIVMNIFHETGLNENAKLVYLQKYFLEILSYCSINLNTVDPISLFHCPLHKMNRPWPSDAVVKDPNDLNLHNQDLMKYSKYAETLTIIGTQCSWICGNDNILNALKLVTKIVQIQAVNDKYYDSIKHLLHTLINQGKVTHAVFSMVKLNRDNLSDLMQICAGIHYENHNEIAEKTRRRNEQIENATFDSFDGSEHELCKDQQSTSYNIPNIKFDTKETAKKVNKPDYYPELDQYYEDLDIGFDKTYKPDTSNEIDLFVEAVTPIPSKNPSISREFYCPDGSYVCLKGVKTFAMLNTNSHCKEDFGNVLIEVLPHWTSLTKFAIFDTDAESEDMVNHIVKKLEGHQLTHLVIDDANLHQTFFERLLHTFRNHYRISQTKNISHRPLELLDFQACLKSLSADDFVPFEGPICGVQRLDLSMTTILDSGFSLLLEHLKNDTALKHLKLNGCFLREDQVLKLLSILSEKCQLETLGLSGNKVREDEVESELIKFMANNKRLQTLILNYSRLRCQFVDSDIFLETVLTHPCLRELSIKNNHLKETVCRLLKRVCCAQNHCVLRSLNIGYNWVKGAELVETAQEIIAFRKSHQMFGPVLDFLCLSGNRLHLSDSSQSRLWNVFDGLVKDLEVDRIDYNRPFDEHLAQM</sequence>
<dbReference type="GO" id="GO:0005096">
    <property type="term" value="F:GTPase activator activity"/>
    <property type="evidence" value="ECO:0007669"/>
    <property type="project" value="InterPro"/>
</dbReference>
<dbReference type="PANTHER" id="PTHR46761:SF2">
    <property type="entry name" value="RAN GTPASE-ACTIVATING PROTEIN 1"/>
    <property type="match status" value="1"/>
</dbReference>
<reference evidence="1" key="1">
    <citation type="submission" date="2021-03" db="EMBL/GenBank/DDBJ databases">
        <authorList>
            <person name="Bekaert M."/>
        </authorList>
    </citation>
    <scope>NUCLEOTIDE SEQUENCE</scope>
</reference>
<name>A0A8S3RX72_MYTED</name>
<proteinExistence type="predicted"/>
<evidence type="ECO:0000313" key="2">
    <source>
        <dbReference type="Proteomes" id="UP000683360"/>
    </source>
</evidence>
<dbReference type="InterPro" id="IPR032675">
    <property type="entry name" value="LRR_dom_sf"/>
</dbReference>
<dbReference type="Proteomes" id="UP000683360">
    <property type="component" value="Unassembled WGS sequence"/>
</dbReference>
<dbReference type="EMBL" id="CAJPWZ010001319">
    <property type="protein sequence ID" value="CAG2212905.1"/>
    <property type="molecule type" value="Genomic_DNA"/>
</dbReference>
<dbReference type="SUPFAM" id="SSF52047">
    <property type="entry name" value="RNI-like"/>
    <property type="match status" value="1"/>
</dbReference>
<dbReference type="OrthoDB" id="6058417at2759"/>
<comment type="caution">
    <text evidence="1">The sequence shown here is derived from an EMBL/GenBank/DDBJ whole genome shotgun (WGS) entry which is preliminary data.</text>
</comment>
<dbReference type="Gene3D" id="3.80.10.10">
    <property type="entry name" value="Ribonuclease Inhibitor"/>
    <property type="match status" value="1"/>
</dbReference>
<accession>A0A8S3RX72</accession>
<keyword evidence="2" id="KW-1185">Reference proteome</keyword>
<gene>
    <name evidence="1" type="ORF">MEDL_26886</name>
</gene>